<comment type="caution">
    <text evidence="10">The sequence shown here is derived from an EMBL/GenBank/DDBJ whole genome shotgun (WGS) entry which is preliminary data.</text>
</comment>
<dbReference type="PANTHER" id="PTHR36766">
    <property type="entry name" value="PLANT BROAD-SPECTRUM MILDEW RESISTANCE PROTEIN RPW8"/>
    <property type="match status" value="1"/>
</dbReference>
<feature type="domain" description="NB-ARC" evidence="6">
    <location>
        <begin position="176"/>
        <end position="251"/>
    </location>
</feature>
<sequence>MAEALVSSILGLLTTIAAKEAKQTVRLVTDVEEEVERLGHNLQAIHAVLEDAEEKQIPDGSIKLWMVRLTEAAYDMEDVLDKWNTALQKLQITGDGETCNLKAKVCSCLARCLHKVQVVNRYDIGSEIREISRRLDAIAEEKNRYQLAARPATENIGRGESTSFADVSQLFGREKVKEDIISSLLCGSSEEGSDIKTISVVGMSGVGKTALAQIIYHDGRVEQHFDNRIWVCVTDFIDEKNVAKAIILGLEGVENSRAYDSFQLQHLLKGFADLSKEKGSRILLTTRKETVANLMRKLMKYSHVLPLEKLSDDRCWMILSELALAGRNEKECENLEDVGKKISKRCKGLPLAVKTLGSLLGSKRYGQERENILNSEIWKLDIAEKEIFAPLLLSYYDLPSSIRQCFRYCATFPEGHVYRRDNIIYHWMAQGYLGLDGDQDLELKGREYLDFLAARSLPRFCDAKTCYEIVIEEVKSGSNSMIDLSFKRARHLTALTAEGKCLPTSIYGAEKLRSFVIISEENTVTYEALRTIFKQAKLLRTVDFGWSNIIKDTIPKELGNLIHLRHLNLNGNEKIKRLPESMCELHNLQYLNLNHCILLEKLPDGIGKLINLLYLETYGCNRLRCYPKSAGRLTNLKQLCGISLRVDRNHRKEFSLGDLENLNHLQELWVGLKGRAVNDGEVRRAKFENKTHMKEVLVTSREQTLDTDNIIRLFNPLSGVKLSFLSQIRTSNRYSLPEIGMIFESIL</sequence>
<feature type="domain" description="Disease resistance R13L4/SHOC-2-like LRR" evidence="9">
    <location>
        <begin position="511"/>
        <end position="669"/>
    </location>
</feature>
<evidence type="ECO:0000256" key="3">
    <source>
        <dbReference type="ARBA" id="ARBA00022821"/>
    </source>
</evidence>
<dbReference type="InterPro" id="IPR027417">
    <property type="entry name" value="P-loop_NTPase"/>
</dbReference>
<dbReference type="InterPro" id="IPR055414">
    <property type="entry name" value="LRR_R13L4/SHOC2-like"/>
</dbReference>
<dbReference type="Gene3D" id="1.10.8.430">
    <property type="entry name" value="Helical domain of apoptotic protease-activating factors"/>
    <property type="match status" value="1"/>
</dbReference>
<dbReference type="AlphaFoldDB" id="A0AAV5JQH5"/>
<dbReference type="SUPFAM" id="SSF52540">
    <property type="entry name" value="P-loop containing nucleoside triphosphate hydrolases"/>
    <property type="match status" value="1"/>
</dbReference>
<dbReference type="GO" id="GO:0043531">
    <property type="term" value="F:ADP binding"/>
    <property type="evidence" value="ECO:0007669"/>
    <property type="project" value="InterPro"/>
</dbReference>
<dbReference type="Gene3D" id="3.80.10.10">
    <property type="entry name" value="Ribonuclease Inhibitor"/>
    <property type="match status" value="1"/>
</dbReference>
<dbReference type="CDD" id="cd14798">
    <property type="entry name" value="RX-CC_like"/>
    <property type="match status" value="1"/>
</dbReference>
<organism evidence="10 11">
    <name type="scientific">Rubroshorea leprosula</name>
    <dbReference type="NCBI Taxonomy" id="152421"/>
    <lineage>
        <taxon>Eukaryota</taxon>
        <taxon>Viridiplantae</taxon>
        <taxon>Streptophyta</taxon>
        <taxon>Embryophyta</taxon>
        <taxon>Tracheophyta</taxon>
        <taxon>Spermatophyta</taxon>
        <taxon>Magnoliopsida</taxon>
        <taxon>eudicotyledons</taxon>
        <taxon>Gunneridae</taxon>
        <taxon>Pentapetalae</taxon>
        <taxon>rosids</taxon>
        <taxon>malvids</taxon>
        <taxon>Malvales</taxon>
        <taxon>Dipterocarpaceae</taxon>
        <taxon>Rubroshorea</taxon>
    </lineage>
</organism>
<dbReference type="InterPro" id="IPR036388">
    <property type="entry name" value="WH-like_DNA-bd_sf"/>
</dbReference>
<proteinExistence type="predicted"/>
<evidence type="ECO:0000259" key="6">
    <source>
        <dbReference type="Pfam" id="PF00931"/>
    </source>
</evidence>
<dbReference type="Proteomes" id="UP001054252">
    <property type="component" value="Unassembled WGS sequence"/>
</dbReference>
<keyword evidence="5" id="KW-0732">Signal</keyword>
<dbReference type="GO" id="GO:0005524">
    <property type="term" value="F:ATP binding"/>
    <property type="evidence" value="ECO:0007669"/>
    <property type="project" value="UniProtKB-KW"/>
</dbReference>
<keyword evidence="11" id="KW-1185">Reference proteome</keyword>
<feature type="domain" description="Disease resistance N-terminal" evidence="7">
    <location>
        <begin position="6"/>
        <end position="91"/>
    </location>
</feature>
<keyword evidence="2" id="KW-0547">Nucleotide-binding</keyword>
<feature type="chain" id="PRO_5043394478" evidence="5">
    <location>
        <begin position="22"/>
        <end position="747"/>
    </location>
</feature>
<dbReference type="InterPro" id="IPR042197">
    <property type="entry name" value="Apaf_helical"/>
</dbReference>
<evidence type="ECO:0000259" key="7">
    <source>
        <dbReference type="Pfam" id="PF18052"/>
    </source>
</evidence>
<evidence type="ECO:0000256" key="2">
    <source>
        <dbReference type="ARBA" id="ARBA00022741"/>
    </source>
</evidence>
<dbReference type="Pfam" id="PF23598">
    <property type="entry name" value="LRR_14"/>
    <property type="match status" value="1"/>
</dbReference>
<keyword evidence="3" id="KW-0611">Plant defense</keyword>
<name>A0AAV5JQH5_9ROSI</name>
<keyword evidence="4" id="KW-0067">ATP-binding</keyword>
<dbReference type="Gene3D" id="1.20.5.4130">
    <property type="match status" value="1"/>
</dbReference>
<dbReference type="PANTHER" id="PTHR36766:SF45">
    <property type="entry name" value="NB-ARC DOMAIN-CONTAINING PROTEIN"/>
    <property type="match status" value="1"/>
</dbReference>
<keyword evidence="1" id="KW-0677">Repeat</keyword>
<dbReference type="Pfam" id="PF23559">
    <property type="entry name" value="WHD_DRP"/>
    <property type="match status" value="1"/>
</dbReference>
<feature type="signal peptide" evidence="5">
    <location>
        <begin position="1"/>
        <end position="21"/>
    </location>
</feature>
<evidence type="ECO:0000256" key="4">
    <source>
        <dbReference type="ARBA" id="ARBA00022840"/>
    </source>
</evidence>
<evidence type="ECO:0000256" key="5">
    <source>
        <dbReference type="SAM" id="SignalP"/>
    </source>
</evidence>
<dbReference type="InterPro" id="IPR058922">
    <property type="entry name" value="WHD_DRP"/>
</dbReference>
<dbReference type="InterPro" id="IPR032675">
    <property type="entry name" value="LRR_dom_sf"/>
</dbReference>
<evidence type="ECO:0000313" key="10">
    <source>
        <dbReference type="EMBL" id="GKV14728.1"/>
    </source>
</evidence>
<dbReference type="PRINTS" id="PR00364">
    <property type="entry name" value="DISEASERSIST"/>
</dbReference>
<dbReference type="EMBL" id="BPVZ01000041">
    <property type="protein sequence ID" value="GKV14728.1"/>
    <property type="molecule type" value="Genomic_DNA"/>
</dbReference>
<evidence type="ECO:0000256" key="1">
    <source>
        <dbReference type="ARBA" id="ARBA00022737"/>
    </source>
</evidence>
<dbReference type="InterPro" id="IPR002182">
    <property type="entry name" value="NB-ARC"/>
</dbReference>
<dbReference type="GO" id="GO:0051707">
    <property type="term" value="P:response to other organism"/>
    <property type="evidence" value="ECO:0007669"/>
    <property type="project" value="UniProtKB-ARBA"/>
</dbReference>
<reference evidence="10 11" key="1">
    <citation type="journal article" date="2021" name="Commun. Biol.">
        <title>The genome of Shorea leprosula (Dipterocarpaceae) highlights the ecological relevance of drought in aseasonal tropical rainforests.</title>
        <authorList>
            <person name="Ng K.K.S."/>
            <person name="Kobayashi M.J."/>
            <person name="Fawcett J.A."/>
            <person name="Hatakeyama M."/>
            <person name="Paape T."/>
            <person name="Ng C.H."/>
            <person name="Ang C.C."/>
            <person name="Tnah L.H."/>
            <person name="Lee C.T."/>
            <person name="Nishiyama T."/>
            <person name="Sese J."/>
            <person name="O'Brien M.J."/>
            <person name="Copetti D."/>
            <person name="Mohd Noor M.I."/>
            <person name="Ong R.C."/>
            <person name="Putra M."/>
            <person name="Sireger I.Z."/>
            <person name="Indrioko S."/>
            <person name="Kosugi Y."/>
            <person name="Izuno A."/>
            <person name="Isagi Y."/>
            <person name="Lee S.L."/>
            <person name="Shimizu K.K."/>
        </authorList>
    </citation>
    <scope>NUCLEOTIDE SEQUENCE [LARGE SCALE GENOMIC DNA]</scope>
    <source>
        <strain evidence="10">214</strain>
    </source>
</reference>
<evidence type="ECO:0000313" key="11">
    <source>
        <dbReference type="Proteomes" id="UP001054252"/>
    </source>
</evidence>
<evidence type="ECO:0000259" key="8">
    <source>
        <dbReference type="Pfam" id="PF23559"/>
    </source>
</evidence>
<feature type="domain" description="Disease resistance protein winged helix" evidence="8">
    <location>
        <begin position="412"/>
        <end position="457"/>
    </location>
</feature>
<dbReference type="Gene3D" id="3.40.50.300">
    <property type="entry name" value="P-loop containing nucleotide triphosphate hydrolases"/>
    <property type="match status" value="1"/>
</dbReference>
<evidence type="ECO:0000259" key="9">
    <source>
        <dbReference type="Pfam" id="PF23598"/>
    </source>
</evidence>
<accession>A0AAV5JQH5</accession>
<dbReference type="GO" id="GO:0006952">
    <property type="term" value="P:defense response"/>
    <property type="evidence" value="ECO:0007669"/>
    <property type="project" value="UniProtKB-KW"/>
</dbReference>
<dbReference type="Gene3D" id="1.10.10.10">
    <property type="entry name" value="Winged helix-like DNA-binding domain superfamily/Winged helix DNA-binding domain"/>
    <property type="match status" value="1"/>
</dbReference>
<dbReference type="InterPro" id="IPR038005">
    <property type="entry name" value="RX-like_CC"/>
</dbReference>
<dbReference type="SUPFAM" id="SSF52058">
    <property type="entry name" value="L domain-like"/>
    <property type="match status" value="1"/>
</dbReference>
<dbReference type="InterPro" id="IPR041118">
    <property type="entry name" value="Rx_N"/>
</dbReference>
<dbReference type="Pfam" id="PF00931">
    <property type="entry name" value="NB-ARC"/>
    <property type="match status" value="1"/>
</dbReference>
<dbReference type="Pfam" id="PF18052">
    <property type="entry name" value="Rx_N"/>
    <property type="match status" value="1"/>
</dbReference>
<gene>
    <name evidence="10" type="ORF">SLEP1_g25554</name>
</gene>
<protein>
    <submittedName>
        <fullName evidence="10">Uncharacterized protein</fullName>
    </submittedName>
</protein>